<gene>
    <name evidence="1" type="ORF">LCGC14_3100670</name>
</gene>
<evidence type="ECO:0000313" key="1">
    <source>
        <dbReference type="EMBL" id="KKK52862.1"/>
    </source>
</evidence>
<comment type="caution">
    <text evidence="1">The sequence shown here is derived from an EMBL/GenBank/DDBJ whole genome shotgun (WGS) entry which is preliminary data.</text>
</comment>
<reference evidence="1" key="1">
    <citation type="journal article" date="2015" name="Nature">
        <title>Complex archaea that bridge the gap between prokaryotes and eukaryotes.</title>
        <authorList>
            <person name="Spang A."/>
            <person name="Saw J.H."/>
            <person name="Jorgensen S.L."/>
            <person name="Zaremba-Niedzwiedzka K."/>
            <person name="Martijn J."/>
            <person name="Lind A.E."/>
            <person name="van Eijk R."/>
            <person name="Schleper C."/>
            <person name="Guy L."/>
            <person name="Ettema T.J."/>
        </authorList>
    </citation>
    <scope>NUCLEOTIDE SEQUENCE</scope>
</reference>
<dbReference type="EMBL" id="LAZR01066800">
    <property type="protein sequence ID" value="KKK52862.1"/>
    <property type="molecule type" value="Genomic_DNA"/>
</dbReference>
<sequence>HMTNCPDKDCPMKDNSGKPVLETWVTMLKWETKEVK</sequence>
<organism evidence="1">
    <name type="scientific">marine sediment metagenome</name>
    <dbReference type="NCBI Taxonomy" id="412755"/>
    <lineage>
        <taxon>unclassified sequences</taxon>
        <taxon>metagenomes</taxon>
        <taxon>ecological metagenomes</taxon>
    </lineage>
</organism>
<name>A0A0F8W7W1_9ZZZZ</name>
<proteinExistence type="predicted"/>
<feature type="non-terminal residue" evidence="1">
    <location>
        <position position="1"/>
    </location>
</feature>
<accession>A0A0F8W7W1</accession>
<protein>
    <submittedName>
        <fullName evidence="1">Uncharacterized protein</fullName>
    </submittedName>
</protein>
<dbReference type="AlphaFoldDB" id="A0A0F8W7W1"/>